<name>A0A2V5K5B2_9BACL</name>
<evidence type="ECO:0000256" key="3">
    <source>
        <dbReference type="ARBA" id="ARBA00003215"/>
    </source>
</evidence>
<dbReference type="EMBL" id="QJVJ01000005">
    <property type="protein sequence ID" value="PYI54565.1"/>
    <property type="molecule type" value="Genomic_DNA"/>
</dbReference>
<evidence type="ECO:0000256" key="9">
    <source>
        <dbReference type="ARBA" id="ARBA00047989"/>
    </source>
</evidence>
<sequence length="290" mass="31744">MASFRLTERPGEPAFFTIDRWEREYPFVTAGFTTRKGGVSGGSLASLNCALHVQDDPAHVVENRKRLASALHVPFEAWTCGEQVHGDVVTVVTKDERGRGRAEREDALPGTDALITDRPGVWLTSFYADCVPLYLFDPVRRAVGLAHAGWKGTVLEIAARTVEAMTKTFGSSPADVRAAIGPSIGDCCYEVDGHVIGRIDECLDRLGADESVRRTVYRPAEEPGKSMLNLQEMNRQIMIKAGILPTHIEICGMCTGCRTDLFFSHRKEKGSTGRMASWIGLDMRSSAPGS</sequence>
<evidence type="ECO:0000256" key="10">
    <source>
        <dbReference type="ARBA" id="ARBA00048968"/>
    </source>
</evidence>
<dbReference type="GO" id="GO:0005507">
    <property type="term" value="F:copper ion binding"/>
    <property type="evidence" value="ECO:0007669"/>
    <property type="project" value="TreeGrafter"/>
</dbReference>
<evidence type="ECO:0000256" key="12">
    <source>
        <dbReference type="RuleBase" id="RU361274"/>
    </source>
</evidence>
<dbReference type="Gene3D" id="3.60.140.10">
    <property type="entry name" value="CNF1/YfiH-like putative cysteine hydrolases"/>
    <property type="match status" value="1"/>
</dbReference>
<evidence type="ECO:0000313" key="14">
    <source>
        <dbReference type="Proteomes" id="UP000247476"/>
    </source>
</evidence>
<keyword evidence="14" id="KW-1185">Reference proteome</keyword>
<comment type="catalytic activity">
    <reaction evidence="1">
        <text>inosine + phosphate = alpha-D-ribose 1-phosphate + hypoxanthine</text>
        <dbReference type="Rhea" id="RHEA:27646"/>
        <dbReference type="ChEBI" id="CHEBI:17368"/>
        <dbReference type="ChEBI" id="CHEBI:17596"/>
        <dbReference type="ChEBI" id="CHEBI:43474"/>
        <dbReference type="ChEBI" id="CHEBI:57720"/>
        <dbReference type="EC" id="2.4.2.1"/>
    </reaction>
    <physiologicalReaction direction="left-to-right" evidence="1">
        <dbReference type="Rhea" id="RHEA:27647"/>
    </physiologicalReaction>
</comment>
<gene>
    <name evidence="13" type="primary">pgeF</name>
    <name evidence="13" type="ORF">DLM86_13975</name>
</gene>
<proteinExistence type="inferred from homology"/>
<dbReference type="CDD" id="cd16833">
    <property type="entry name" value="YfiH"/>
    <property type="match status" value="1"/>
</dbReference>
<keyword evidence="5" id="KW-0808">Transferase</keyword>
<dbReference type="PANTHER" id="PTHR30616:SF2">
    <property type="entry name" value="PURINE NUCLEOSIDE PHOSPHORYLASE LACC1"/>
    <property type="match status" value="1"/>
</dbReference>
<comment type="catalytic activity">
    <reaction evidence="9">
        <text>adenosine + H2O + H(+) = inosine + NH4(+)</text>
        <dbReference type="Rhea" id="RHEA:24408"/>
        <dbReference type="ChEBI" id="CHEBI:15377"/>
        <dbReference type="ChEBI" id="CHEBI:15378"/>
        <dbReference type="ChEBI" id="CHEBI:16335"/>
        <dbReference type="ChEBI" id="CHEBI:17596"/>
        <dbReference type="ChEBI" id="CHEBI:28938"/>
        <dbReference type="EC" id="3.5.4.4"/>
    </reaction>
    <physiologicalReaction direction="left-to-right" evidence="9">
        <dbReference type="Rhea" id="RHEA:24409"/>
    </physiologicalReaction>
</comment>
<evidence type="ECO:0000256" key="6">
    <source>
        <dbReference type="ARBA" id="ARBA00022723"/>
    </source>
</evidence>
<comment type="caution">
    <text evidence="13">The sequence shown here is derived from an EMBL/GenBank/DDBJ whole genome shotgun (WGS) entry which is preliminary data.</text>
</comment>
<keyword evidence="8" id="KW-0862">Zinc</keyword>
<evidence type="ECO:0000256" key="4">
    <source>
        <dbReference type="ARBA" id="ARBA00007353"/>
    </source>
</evidence>
<dbReference type="InterPro" id="IPR038371">
    <property type="entry name" value="Cu_polyphenol_OxRdtase_sf"/>
</dbReference>
<evidence type="ECO:0000256" key="1">
    <source>
        <dbReference type="ARBA" id="ARBA00000553"/>
    </source>
</evidence>
<dbReference type="InterPro" id="IPR011324">
    <property type="entry name" value="Cytotoxic_necrot_fac-like_cat"/>
</dbReference>
<dbReference type="OrthoDB" id="4279at2"/>
<dbReference type="PANTHER" id="PTHR30616">
    <property type="entry name" value="UNCHARACTERIZED PROTEIN YFIH"/>
    <property type="match status" value="1"/>
</dbReference>
<keyword evidence="7" id="KW-0378">Hydrolase</keyword>
<keyword evidence="6" id="KW-0479">Metal-binding</keyword>
<evidence type="ECO:0000313" key="13">
    <source>
        <dbReference type="EMBL" id="PYI54565.1"/>
    </source>
</evidence>
<comment type="function">
    <text evidence="3">Purine nucleoside enzyme that catalyzes the phosphorolysis of adenosine and inosine nucleosides, yielding D-ribose 1-phosphate and the respective free bases, adenine and hypoxanthine. Also catalyzes the phosphorolysis of S-methyl-5'-thioadenosine into adenine and S-methyl-5-thio-alpha-D-ribose 1-phosphate. Also has adenosine deaminase activity.</text>
</comment>
<dbReference type="AlphaFoldDB" id="A0A2V5K5B2"/>
<comment type="catalytic activity">
    <reaction evidence="11">
        <text>S-methyl-5'-thioadenosine + phosphate = 5-(methylsulfanyl)-alpha-D-ribose 1-phosphate + adenine</text>
        <dbReference type="Rhea" id="RHEA:11852"/>
        <dbReference type="ChEBI" id="CHEBI:16708"/>
        <dbReference type="ChEBI" id="CHEBI:17509"/>
        <dbReference type="ChEBI" id="CHEBI:43474"/>
        <dbReference type="ChEBI" id="CHEBI:58533"/>
        <dbReference type="EC" id="2.4.2.28"/>
    </reaction>
    <physiologicalReaction direction="left-to-right" evidence="11">
        <dbReference type="Rhea" id="RHEA:11853"/>
    </physiologicalReaction>
</comment>
<dbReference type="NCBIfam" id="TIGR00726">
    <property type="entry name" value="peptidoglycan editing factor PgeF"/>
    <property type="match status" value="1"/>
</dbReference>
<organism evidence="13 14">
    <name type="scientific">Paenibacillus flagellatus</name>
    <dbReference type="NCBI Taxonomy" id="2211139"/>
    <lineage>
        <taxon>Bacteria</taxon>
        <taxon>Bacillati</taxon>
        <taxon>Bacillota</taxon>
        <taxon>Bacilli</taxon>
        <taxon>Bacillales</taxon>
        <taxon>Paenibacillaceae</taxon>
        <taxon>Paenibacillus</taxon>
    </lineage>
</organism>
<reference evidence="13 14" key="1">
    <citation type="submission" date="2018-05" db="EMBL/GenBank/DDBJ databases">
        <title>Paenibacillus flagellatus sp. nov., isolated from selenium mineral soil.</title>
        <authorList>
            <person name="Dai X."/>
        </authorList>
    </citation>
    <scope>NUCLEOTIDE SEQUENCE [LARGE SCALE GENOMIC DNA]</scope>
    <source>
        <strain evidence="13 14">DXL2</strain>
    </source>
</reference>
<dbReference type="GO" id="GO:0016787">
    <property type="term" value="F:hydrolase activity"/>
    <property type="evidence" value="ECO:0007669"/>
    <property type="project" value="UniProtKB-KW"/>
</dbReference>
<dbReference type="RefSeq" id="WP_110840622.1">
    <property type="nucleotide sequence ID" value="NZ_QJVJ01000005.1"/>
</dbReference>
<evidence type="ECO:0000256" key="11">
    <source>
        <dbReference type="ARBA" id="ARBA00049893"/>
    </source>
</evidence>
<dbReference type="SUPFAM" id="SSF64438">
    <property type="entry name" value="CNF1/YfiH-like putative cysteine hydrolases"/>
    <property type="match status" value="1"/>
</dbReference>
<dbReference type="Pfam" id="PF02578">
    <property type="entry name" value="Cu-oxidase_4"/>
    <property type="match status" value="1"/>
</dbReference>
<evidence type="ECO:0000256" key="8">
    <source>
        <dbReference type="ARBA" id="ARBA00022833"/>
    </source>
</evidence>
<dbReference type="InterPro" id="IPR003730">
    <property type="entry name" value="Cu_polyphenol_OxRdtase"/>
</dbReference>
<evidence type="ECO:0000256" key="2">
    <source>
        <dbReference type="ARBA" id="ARBA00001947"/>
    </source>
</evidence>
<evidence type="ECO:0000256" key="5">
    <source>
        <dbReference type="ARBA" id="ARBA00022679"/>
    </source>
</evidence>
<dbReference type="Proteomes" id="UP000247476">
    <property type="component" value="Unassembled WGS sequence"/>
</dbReference>
<evidence type="ECO:0000256" key="7">
    <source>
        <dbReference type="ARBA" id="ARBA00022801"/>
    </source>
</evidence>
<comment type="similarity">
    <text evidence="4 12">Belongs to the purine nucleoside phosphorylase YfiH/LACC1 family.</text>
</comment>
<comment type="cofactor">
    <cofactor evidence="2">
        <name>Zn(2+)</name>
        <dbReference type="ChEBI" id="CHEBI:29105"/>
    </cofactor>
</comment>
<dbReference type="GO" id="GO:0017061">
    <property type="term" value="F:S-methyl-5-thioadenosine phosphorylase activity"/>
    <property type="evidence" value="ECO:0007669"/>
    <property type="project" value="UniProtKB-EC"/>
</dbReference>
<accession>A0A2V5K5B2</accession>
<protein>
    <recommendedName>
        <fullName evidence="12">Purine nucleoside phosphorylase</fullName>
    </recommendedName>
</protein>
<comment type="catalytic activity">
    <reaction evidence="10">
        <text>adenosine + phosphate = alpha-D-ribose 1-phosphate + adenine</text>
        <dbReference type="Rhea" id="RHEA:27642"/>
        <dbReference type="ChEBI" id="CHEBI:16335"/>
        <dbReference type="ChEBI" id="CHEBI:16708"/>
        <dbReference type="ChEBI" id="CHEBI:43474"/>
        <dbReference type="ChEBI" id="CHEBI:57720"/>
        <dbReference type="EC" id="2.4.2.1"/>
    </reaction>
    <physiologicalReaction direction="left-to-right" evidence="10">
        <dbReference type="Rhea" id="RHEA:27643"/>
    </physiologicalReaction>
</comment>